<gene>
    <name evidence="1" type="ORF">ACFFLM_05835</name>
</gene>
<protein>
    <submittedName>
        <fullName evidence="1">Uncharacterized protein</fullName>
    </submittedName>
</protein>
<dbReference type="Proteomes" id="UP001589733">
    <property type="component" value="Unassembled WGS sequence"/>
</dbReference>
<evidence type="ECO:0000313" key="2">
    <source>
        <dbReference type="Proteomes" id="UP001589733"/>
    </source>
</evidence>
<proteinExistence type="predicted"/>
<sequence>MDQPLFLVETTHHPSGLVSTTRCITDPAPVAVSEFFDALLSSAGDLSSVAATGMSCTACTARSALLPSGSRTGGLGLGDWAAMLPLRLALERFAPTDDRVASDRR</sequence>
<comment type="caution">
    <text evidence="1">The sequence shown here is derived from an EMBL/GenBank/DDBJ whole genome shotgun (WGS) entry which is preliminary data.</text>
</comment>
<evidence type="ECO:0000313" key="1">
    <source>
        <dbReference type="EMBL" id="MFB9991488.1"/>
    </source>
</evidence>
<dbReference type="RefSeq" id="WP_380006590.1">
    <property type="nucleotide sequence ID" value="NZ_JBHLYR010000016.1"/>
</dbReference>
<dbReference type="EMBL" id="JBHLYR010000016">
    <property type="protein sequence ID" value="MFB9991488.1"/>
    <property type="molecule type" value="Genomic_DNA"/>
</dbReference>
<accession>A0ABV6AVF9</accession>
<name>A0ABV6AVF9_9DEIO</name>
<keyword evidence="2" id="KW-1185">Reference proteome</keyword>
<reference evidence="1 2" key="1">
    <citation type="submission" date="2024-09" db="EMBL/GenBank/DDBJ databases">
        <authorList>
            <person name="Sun Q."/>
            <person name="Mori K."/>
        </authorList>
    </citation>
    <scope>NUCLEOTIDE SEQUENCE [LARGE SCALE GENOMIC DNA]</scope>
    <source>
        <strain evidence="1 2">JCM 13503</strain>
    </source>
</reference>
<organism evidence="1 2">
    <name type="scientific">Deinococcus oregonensis</name>
    <dbReference type="NCBI Taxonomy" id="1805970"/>
    <lineage>
        <taxon>Bacteria</taxon>
        <taxon>Thermotogati</taxon>
        <taxon>Deinococcota</taxon>
        <taxon>Deinococci</taxon>
        <taxon>Deinococcales</taxon>
        <taxon>Deinococcaceae</taxon>
        <taxon>Deinococcus</taxon>
    </lineage>
</organism>